<dbReference type="Proteomes" id="UP000800200">
    <property type="component" value="Unassembled WGS sequence"/>
</dbReference>
<dbReference type="EMBL" id="ML994652">
    <property type="protein sequence ID" value="KAF2181605.1"/>
    <property type="molecule type" value="Genomic_DNA"/>
</dbReference>
<protein>
    <submittedName>
        <fullName evidence="2">Uncharacterized protein</fullName>
    </submittedName>
</protein>
<reference evidence="2" key="1">
    <citation type="journal article" date="2020" name="Stud. Mycol.">
        <title>101 Dothideomycetes genomes: a test case for predicting lifestyles and emergence of pathogens.</title>
        <authorList>
            <person name="Haridas S."/>
            <person name="Albert R."/>
            <person name="Binder M."/>
            <person name="Bloem J."/>
            <person name="Labutti K."/>
            <person name="Salamov A."/>
            <person name="Andreopoulos B."/>
            <person name="Baker S."/>
            <person name="Barry K."/>
            <person name="Bills G."/>
            <person name="Bluhm B."/>
            <person name="Cannon C."/>
            <person name="Castanera R."/>
            <person name="Culley D."/>
            <person name="Daum C."/>
            <person name="Ezra D."/>
            <person name="Gonzalez J."/>
            <person name="Henrissat B."/>
            <person name="Kuo A."/>
            <person name="Liang C."/>
            <person name="Lipzen A."/>
            <person name="Lutzoni F."/>
            <person name="Magnuson J."/>
            <person name="Mondo S."/>
            <person name="Nolan M."/>
            <person name="Ohm R."/>
            <person name="Pangilinan J."/>
            <person name="Park H.-J."/>
            <person name="Ramirez L."/>
            <person name="Alfaro M."/>
            <person name="Sun H."/>
            <person name="Tritt A."/>
            <person name="Yoshinaga Y."/>
            <person name="Zwiers L.-H."/>
            <person name="Turgeon B."/>
            <person name="Goodwin S."/>
            <person name="Spatafora J."/>
            <person name="Crous P."/>
            <person name="Grigoriev I."/>
        </authorList>
    </citation>
    <scope>NUCLEOTIDE SEQUENCE</scope>
    <source>
        <strain evidence="2">CBS 207.26</strain>
    </source>
</reference>
<name>A0A6A6DRT0_9PEZI</name>
<organism evidence="2 3">
    <name type="scientific">Zopfia rhizophila CBS 207.26</name>
    <dbReference type="NCBI Taxonomy" id="1314779"/>
    <lineage>
        <taxon>Eukaryota</taxon>
        <taxon>Fungi</taxon>
        <taxon>Dikarya</taxon>
        <taxon>Ascomycota</taxon>
        <taxon>Pezizomycotina</taxon>
        <taxon>Dothideomycetes</taxon>
        <taxon>Dothideomycetes incertae sedis</taxon>
        <taxon>Zopfiaceae</taxon>
        <taxon>Zopfia</taxon>
    </lineage>
</organism>
<keyword evidence="3" id="KW-1185">Reference proteome</keyword>
<accession>A0A6A6DRT0</accession>
<evidence type="ECO:0000256" key="1">
    <source>
        <dbReference type="SAM" id="SignalP"/>
    </source>
</evidence>
<feature type="signal peptide" evidence="1">
    <location>
        <begin position="1"/>
        <end position="19"/>
    </location>
</feature>
<evidence type="ECO:0000313" key="2">
    <source>
        <dbReference type="EMBL" id="KAF2181605.1"/>
    </source>
</evidence>
<gene>
    <name evidence="2" type="ORF">K469DRAFT_692065</name>
</gene>
<dbReference type="AlphaFoldDB" id="A0A6A6DRT0"/>
<keyword evidence="1" id="KW-0732">Signal</keyword>
<proteinExistence type="predicted"/>
<dbReference type="OrthoDB" id="2910287at2759"/>
<evidence type="ECO:0000313" key="3">
    <source>
        <dbReference type="Proteomes" id="UP000800200"/>
    </source>
</evidence>
<feature type="chain" id="PRO_5025606110" evidence="1">
    <location>
        <begin position="20"/>
        <end position="108"/>
    </location>
</feature>
<sequence length="108" mass="11992">MQFLKLLATSPVFISQAIGWGVYACDGPNFTGSCQYYPDIQPGSCFNADDGEISSIGPDPGHKCWLFQESNGCHDKAGTFKEIQYPGDRMVVFNVLSMCGERTEYQYD</sequence>
<dbReference type="PROSITE" id="PS51257">
    <property type="entry name" value="PROKAR_LIPOPROTEIN"/>
    <property type="match status" value="1"/>
</dbReference>